<gene>
    <name evidence="1" type="ORF">NO263_04980</name>
</gene>
<accession>A0ABT3K3I1</accession>
<evidence type="ECO:0000313" key="2">
    <source>
        <dbReference type="Proteomes" id="UP001526337"/>
    </source>
</evidence>
<evidence type="ECO:0008006" key="3">
    <source>
        <dbReference type="Google" id="ProtNLM"/>
    </source>
</evidence>
<dbReference type="EMBL" id="JANGSQ010000091">
    <property type="protein sequence ID" value="MCW4589931.1"/>
    <property type="molecule type" value="Genomic_DNA"/>
</dbReference>
<name>A0ABT3K3I1_9PROT</name>
<reference evidence="1 2" key="1">
    <citation type="submission" date="2022-07" db="EMBL/GenBank/DDBJ databases">
        <title>Genome stability of Gluconacetobacter entanii AV429.</title>
        <authorList>
            <person name="Trcek J."/>
            <person name="Cepec E."/>
        </authorList>
    </citation>
    <scope>NUCLEOTIDE SEQUENCE [LARGE SCALE GENOMIC DNA]</scope>
    <source>
        <strain evidence="1 2">AV429_2022</strain>
    </source>
</reference>
<keyword evidence="2" id="KW-1185">Reference proteome</keyword>
<dbReference type="RefSeq" id="WP_171791490.1">
    <property type="nucleotide sequence ID" value="NZ_JABJWD010000105.1"/>
</dbReference>
<sequence length="168" mass="19282">MEELTESETFIMDELPDDVRELFASLIKTYRHEIQTLKTKNKQQELKHNLHAIELIQETEKAKDIAEQGIHLLQKTIKNIKQLKTPTATALVDIQSQINEMKAFLKPQETKPSPLFSESVPIFLATKVKAKSTVIKSYQMTFRRFLEVCGDKPIRDYTGEDAGAFRAC</sequence>
<dbReference type="Proteomes" id="UP001526337">
    <property type="component" value="Unassembled WGS sequence"/>
</dbReference>
<proteinExistence type="predicted"/>
<protein>
    <recommendedName>
        <fullName evidence="3">Recombinase</fullName>
    </recommendedName>
</protein>
<evidence type="ECO:0000313" key="1">
    <source>
        <dbReference type="EMBL" id="MCW4589931.1"/>
    </source>
</evidence>
<organism evidence="1 2">
    <name type="scientific">Gluconacetobacter entanii</name>
    <dbReference type="NCBI Taxonomy" id="108528"/>
    <lineage>
        <taxon>Bacteria</taxon>
        <taxon>Pseudomonadati</taxon>
        <taxon>Pseudomonadota</taxon>
        <taxon>Alphaproteobacteria</taxon>
        <taxon>Acetobacterales</taxon>
        <taxon>Acetobacteraceae</taxon>
        <taxon>Gluconacetobacter</taxon>
    </lineage>
</organism>
<comment type="caution">
    <text evidence="1">The sequence shown here is derived from an EMBL/GenBank/DDBJ whole genome shotgun (WGS) entry which is preliminary data.</text>
</comment>